<accession>A0A137PDG9</accession>
<evidence type="ECO:0000313" key="3">
    <source>
        <dbReference type="Proteomes" id="UP000070444"/>
    </source>
</evidence>
<feature type="region of interest" description="Disordered" evidence="1">
    <location>
        <begin position="1"/>
        <end position="26"/>
    </location>
</feature>
<dbReference type="Proteomes" id="UP000070444">
    <property type="component" value="Unassembled WGS sequence"/>
</dbReference>
<name>A0A137PDG9_CONC2</name>
<proteinExistence type="predicted"/>
<feature type="region of interest" description="Disordered" evidence="1">
    <location>
        <begin position="64"/>
        <end position="99"/>
    </location>
</feature>
<sequence length="318" mass="34985">MFNGVFTRRSQVDSGGNIGSVLRDGSSNFKTENLGNTANNGLFNTIFDNDALSGVGNQSFRRRAQVAGPGHVLSSDNDKSNNIHQSFQGEATNNGWGNTLTVNEENTGVSSVPSFVRRSIISEDSSKNLVVNDKSARVLNFDENDSVNQAAQGVNSHPFWWKRSIVDNDSSKNLIVNDKSTRFLNFEENDSVNQAAQGVNPHPFWWKRSIVDGDSSKNVVLNDKSTRVARLAEDNSVNQATQGAASSPLWKRSIDATLREDNSLNQFSQNGLAHPFFVKRTIFDSDSSDNVVFNDKSFRIADVSENASVNQALINGFW</sequence>
<protein>
    <submittedName>
        <fullName evidence="2">Uncharacterized protein</fullName>
    </submittedName>
</protein>
<feature type="compositionally biased region" description="Polar residues" evidence="1">
    <location>
        <begin position="82"/>
        <end position="99"/>
    </location>
</feature>
<dbReference type="AlphaFoldDB" id="A0A137PDG9"/>
<organism evidence="2 3">
    <name type="scientific">Conidiobolus coronatus (strain ATCC 28846 / CBS 209.66 / NRRL 28638)</name>
    <name type="common">Delacroixia coronata</name>
    <dbReference type="NCBI Taxonomy" id="796925"/>
    <lineage>
        <taxon>Eukaryota</taxon>
        <taxon>Fungi</taxon>
        <taxon>Fungi incertae sedis</taxon>
        <taxon>Zoopagomycota</taxon>
        <taxon>Entomophthoromycotina</taxon>
        <taxon>Entomophthoromycetes</taxon>
        <taxon>Entomophthorales</taxon>
        <taxon>Ancylistaceae</taxon>
        <taxon>Conidiobolus</taxon>
    </lineage>
</organism>
<evidence type="ECO:0000256" key="1">
    <source>
        <dbReference type="SAM" id="MobiDB-lite"/>
    </source>
</evidence>
<keyword evidence="3" id="KW-1185">Reference proteome</keyword>
<dbReference type="EMBL" id="KQ964443">
    <property type="protein sequence ID" value="KXN73015.1"/>
    <property type="molecule type" value="Genomic_DNA"/>
</dbReference>
<reference evidence="2 3" key="1">
    <citation type="journal article" date="2015" name="Genome Biol. Evol.">
        <title>Phylogenomic analyses indicate that early fungi evolved digesting cell walls of algal ancestors of land plants.</title>
        <authorList>
            <person name="Chang Y."/>
            <person name="Wang S."/>
            <person name="Sekimoto S."/>
            <person name="Aerts A.L."/>
            <person name="Choi C."/>
            <person name="Clum A."/>
            <person name="LaButti K.M."/>
            <person name="Lindquist E.A."/>
            <person name="Yee Ngan C."/>
            <person name="Ohm R.A."/>
            <person name="Salamov A.A."/>
            <person name="Grigoriev I.V."/>
            <person name="Spatafora J.W."/>
            <person name="Berbee M.L."/>
        </authorList>
    </citation>
    <scope>NUCLEOTIDE SEQUENCE [LARGE SCALE GENOMIC DNA]</scope>
    <source>
        <strain evidence="2 3">NRRL 28638</strain>
    </source>
</reference>
<gene>
    <name evidence="2" type="ORF">CONCODRAFT_4163</name>
</gene>
<evidence type="ECO:0000313" key="2">
    <source>
        <dbReference type="EMBL" id="KXN73015.1"/>
    </source>
</evidence>